<reference evidence="2" key="1">
    <citation type="submission" date="2020-04" db="EMBL/GenBank/DDBJ databases">
        <title>Genome Assembly and Annotation of Botryosphaeria dothidea sdau 11-99, a Latent Pathogen of Apple Fruit Ring Rot in China.</title>
        <authorList>
            <person name="Yu C."/>
            <person name="Diao Y."/>
            <person name="Lu Q."/>
            <person name="Zhao J."/>
            <person name="Cui S."/>
            <person name="Peng C."/>
            <person name="He B."/>
            <person name="Liu H."/>
        </authorList>
    </citation>
    <scope>NUCLEOTIDE SEQUENCE [LARGE SCALE GENOMIC DNA]</scope>
    <source>
        <strain evidence="2">Sdau11-99</strain>
    </source>
</reference>
<evidence type="ECO:0008006" key="4">
    <source>
        <dbReference type="Google" id="ProtNLM"/>
    </source>
</evidence>
<dbReference type="EMBL" id="WWBZ02000062">
    <property type="protein sequence ID" value="KAF4302810.1"/>
    <property type="molecule type" value="Genomic_DNA"/>
</dbReference>
<dbReference type="Proteomes" id="UP000572817">
    <property type="component" value="Unassembled WGS sequence"/>
</dbReference>
<proteinExistence type="predicted"/>
<protein>
    <recommendedName>
        <fullName evidence="4">Regulator of chromosome condensation-like protein</fullName>
    </recommendedName>
</protein>
<evidence type="ECO:0000313" key="3">
    <source>
        <dbReference type="Proteomes" id="UP000572817"/>
    </source>
</evidence>
<name>A0A8H4IK00_9PEZI</name>
<comment type="caution">
    <text evidence="2">The sequence shown here is derived from an EMBL/GenBank/DDBJ whole genome shotgun (WGS) entry which is preliminary data.</text>
</comment>
<keyword evidence="3" id="KW-1185">Reference proteome</keyword>
<feature type="region of interest" description="Disordered" evidence="1">
    <location>
        <begin position="405"/>
        <end position="473"/>
    </location>
</feature>
<dbReference type="AlphaFoldDB" id="A0A8H4IK00"/>
<evidence type="ECO:0000313" key="2">
    <source>
        <dbReference type="EMBL" id="KAF4302810.1"/>
    </source>
</evidence>
<organism evidence="2 3">
    <name type="scientific">Botryosphaeria dothidea</name>
    <dbReference type="NCBI Taxonomy" id="55169"/>
    <lineage>
        <taxon>Eukaryota</taxon>
        <taxon>Fungi</taxon>
        <taxon>Dikarya</taxon>
        <taxon>Ascomycota</taxon>
        <taxon>Pezizomycotina</taxon>
        <taxon>Dothideomycetes</taxon>
        <taxon>Dothideomycetes incertae sedis</taxon>
        <taxon>Botryosphaeriales</taxon>
        <taxon>Botryosphaeriaceae</taxon>
        <taxon>Botryosphaeria</taxon>
    </lineage>
</organism>
<feature type="compositionally biased region" description="Low complexity" evidence="1">
    <location>
        <begin position="336"/>
        <end position="351"/>
    </location>
</feature>
<sequence>MSAPQYNFDFPPATQQPSNDPDSSNLPARLQHIRQALQREREQHRAENDVAASERRSRLSDPNAPPMPRRTRRGPRALSRAHGLLDDQPRRQRSPPRLPQSDPPTSAIRNRPHAEPSQRFSALRRARQQREQSTTPLSELTELERAGERLAEISQSISQLIGPNNLSNSELLRLEFGGTRDEGPERRTFKRRKLDRDDASTIHSTRYGHFGEVVPGRLRMEIVSCDGGEYSDNSGDLHRVENALKNDASVYCTKRSHCNMILRHHGETTFCLDKIVIKAPERGFTAPYVDSDEETLLEPANNSATNSVQEGMIFLSMDSDALIAGTAPYQIDYGNTSSASSRASSTSSSSSRRPERISLLESLHDPEVLAGMARRHDIRDRLDQQVREDREARFARLLRMRRRLESRQHRDNNSDNCDYSESNDRPTIISPTAPTPPPPLQGLHVTQEEDDQSSESEPDQPSASIMADRLRRDSRWRAESEEEDYDDEMRNVNHLFWARRTDAGIIRSARRSAPSKIEAEESAVADGEVLTPHARFFMQKNKSKITIRFDPPVSGKFILLKLWSPSKHGNIDIQNIAVHGYSGPRSFPAMKLR</sequence>
<gene>
    <name evidence="2" type="ORF">GTA08_BOTSDO09222</name>
</gene>
<feature type="compositionally biased region" description="Polar residues" evidence="1">
    <location>
        <begin position="13"/>
        <end position="26"/>
    </location>
</feature>
<evidence type="ECO:0000256" key="1">
    <source>
        <dbReference type="SAM" id="MobiDB-lite"/>
    </source>
</evidence>
<feature type="region of interest" description="Disordered" evidence="1">
    <location>
        <begin position="333"/>
        <end position="356"/>
    </location>
</feature>
<feature type="compositionally biased region" description="Basic and acidic residues" evidence="1">
    <location>
        <begin position="37"/>
        <end position="59"/>
    </location>
</feature>
<feature type="region of interest" description="Disordered" evidence="1">
    <location>
        <begin position="1"/>
        <end position="142"/>
    </location>
</feature>
<accession>A0A8H4IK00</accession>
<feature type="compositionally biased region" description="Acidic residues" evidence="1">
    <location>
        <begin position="448"/>
        <end position="458"/>
    </location>
</feature>
<dbReference type="OrthoDB" id="2351940at2759"/>